<evidence type="ECO:0000313" key="2">
    <source>
        <dbReference type="EMBL" id="XCH24983.1"/>
    </source>
</evidence>
<proteinExistence type="predicted"/>
<keyword evidence="1" id="KW-1133">Transmembrane helix</keyword>
<evidence type="ECO:0008006" key="3">
    <source>
        <dbReference type="Google" id="ProtNLM"/>
    </source>
</evidence>
<feature type="transmembrane region" description="Helical" evidence="1">
    <location>
        <begin position="18"/>
        <end position="34"/>
    </location>
</feature>
<gene>
    <name evidence="2" type="ORF">ABV298_00710</name>
</gene>
<reference evidence="2" key="1">
    <citation type="submission" date="2024-06" db="EMBL/GenBank/DDBJ databases">
        <title>Sequencing and assembly of the genome of Dyadobacter sp. strain 676, a symbiont of Cyamopsis tetragonoloba.</title>
        <authorList>
            <person name="Guro P."/>
            <person name="Sazanova A."/>
            <person name="Kuznetsova I."/>
            <person name="Belimov A."/>
            <person name="Safronova V."/>
        </authorList>
    </citation>
    <scope>NUCLEOTIDE SEQUENCE</scope>
    <source>
        <strain evidence="2">676</strain>
    </source>
</reference>
<dbReference type="RefSeq" id="WP_353720290.1">
    <property type="nucleotide sequence ID" value="NZ_CP159289.1"/>
</dbReference>
<evidence type="ECO:0000256" key="1">
    <source>
        <dbReference type="SAM" id="Phobius"/>
    </source>
</evidence>
<dbReference type="EMBL" id="CP159289">
    <property type="protein sequence ID" value="XCH24983.1"/>
    <property type="molecule type" value="Genomic_DNA"/>
</dbReference>
<feature type="transmembrane region" description="Helical" evidence="1">
    <location>
        <begin position="46"/>
        <end position="67"/>
    </location>
</feature>
<dbReference type="AlphaFoldDB" id="A0AAU8FKT5"/>
<keyword evidence="1" id="KW-0812">Transmembrane</keyword>
<organism evidence="2">
    <name type="scientific">Dyadobacter sp. 676</name>
    <dbReference type="NCBI Taxonomy" id="3088362"/>
    <lineage>
        <taxon>Bacteria</taxon>
        <taxon>Pseudomonadati</taxon>
        <taxon>Bacteroidota</taxon>
        <taxon>Cytophagia</taxon>
        <taxon>Cytophagales</taxon>
        <taxon>Spirosomataceae</taxon>
        <taxon>Dyadobacter</taxon>
    </lineage>
</organism>
<keyword evidence="1" id="KW-0472">Membrane</keyword>
<feature type="transmembrane region" description="Helical" evidence="1">
    <location>
        <begin position="73"/>
        <end position="93"/>
    </location>
</feature>
<sequence>MHYLEEFLKSLQIKTENWLLSMFVTTIITVYRIAKPDELVTWKKVIRIVTSGLACTVVIPGLLRYQFQNEDPFVAAALSGLIAYCFEPLLEIISKYLLRTASSKLPNAE</sequence>
<accession>A0AAU8FKT5</accession>
<name>A0AAU8FKT5_9BACT</name>
<protein>
    <recommendedName>
        <fullName evidence="3">Holin</fullName>
    </recommendedName>
</protein>